<keyword evidence="5 8" id="KW-0812">Transmembrane</keyword>
<evidence type="ECO:0000256" key="5">
    <source>
        <dbReference type="ARBA" id="ARBA00022692"/>
    </source>
</evidence>
<proteinExistence type="inferred from homology"/>
<dbReference type="PROSITE" id="PS50850">
    <property type="entry name" value="MFS"/>
    <property type="match status" value="1"/>
</dbReference>
<feature type="transmembrane region" description="Helical" evidence="8">
    <location>
        <begin position="360"/>
        <end position="381"/>
    </location>
</feature>
<feature type="transmembrane region" description="Helical" evidence="8">
    <location>
        <begin position="297"/>
        <end position="315"/>
    </location>
</feature>
<evidence type="ECO:0000256" key="6">
    <source>
        <dbReference type="ARBA" id="ARBA00022989"/>
    </source>
</evidence>
<name>A0AAX4HLL4_9BACT</name>
<keyword evidence="4" id="KW-1003">Cell membrane</keyword>
<evidence type="ECO:0000256" key="3">
    <source>
        <dbReference type="ARBA" id="ARBA00022448"/>
    </source>
</evidence>
<dbReference type="Proteomes" id="UP001324634">
    <property type="component" value="Chromosome"/>
</dbReference>
<comment type="subcellular location">
    <subcellularLocation>
        <location evidence="1">Cell membrane</location>
        <topology evidence="1">Multi-pass membrane protein</topology>
    </subcellularLocation>
</comment>
<dbReference type="EMBL" id="CP139487">
    <property type="protein sequence ID" value="WPU64096.1"/>
    <property type="molecule type" value="Genomic_DNA"/>
</dbReference>
<evidence type="ECO:0000259" key="9">
    <source>
        <dbReference type="PROSITE" id="PS50850"/>
    </source>
</evidence>
<feature type="transmembrane region" description="Helical" evidence="8">
    <location>
        <begin position="34"/>
        <end position="58"/>
    </location>
</feature>
<evidence type="ECO:0000313" key="10">
    <source>
        <dbReference type="EMBL" id="WPU64096.1"/>
    </source>
</evidence>
<feature type="domain" description="Major facilitator superfamily (MFS) profile" evidence="9">
    <location>
        <begin position="1"/>
        <end position="386"/>
    </location>
</feature>
<dbReference type="Gene3D" id="1.20.1720.10">
    <property type="entry name" value="Multidrug resistance protein D"/>
    <property type="match status" value="1"/>
</dbReference>
<dbReference type="NCBIfam" id="NF008314">
    <property type="entry name" value="PRK11102.1"/>
    <property type="match status" value="1"/>
</dbReference>
<feature type="transmembrane region" description="Helical" evidence="8">
    <location>
        <begin position="242"/>
        <end position="260"/>
    </location>
</feature>
<dbReference type="InterPro" id="IPR036259">
    <property type="entry name" value="MFS_trans_sf"/>
</dbReference>
<feature type="transmembrane region" description="Helical" evidence="8">
    <location>
        <begin position="128"/>
        <end position="153"/>
    </location>
</feature>
<dbReference type="Pfam" id="PF07690">
    <property type="entry name" value="MFS_1"/>
    <property type="match status" value="1"/>
</dbReference>
<dbReference type="InterPro" id="IPR004812">
    <property type="entry name" value="Efflux_drug-R_Bcr/CmlA"/>
</dbReference>
<evidence type="ECO:0000256" key="2">
    <source>
        <dbReference type="ARBA" id="ARBA00006236"/>
    </source>
</evidence>
<evidence type="ECO:0000256" key="1">
    <source>
        <dbReference type="ARBA" id="ARBA00004651"/>
    </source>
</evidence>
<dbReference type="GO" id="GO:0005886">
    <property type="term" value="C:plasma membrane"/>
    <property type="evidence" value="ECO:0007669"/>
    <property type="project" value="UniProtKB-SubCell"/>
</dbReference>
<evidence type="ECO:0000256" key="7">
    <source>
        <dbReference type="ARBA" id="ARBA00023136"/>
    </source>
</evidence>
<dbReference type="FunFam" id="1.20.1720.10:FF:000005">
    <property type="entry name" value="Bcr/CflA family efflux transporter"/>
    <property type="match status" value="1"/>
</dbReference>
<dbReference type="PANTHER" id="PTHR23502:SF132">
    <property type="entry name" value="POLYAMINE TRANSPORTER 2-RELATED"/>
    <property type="match status" value="1"/>
</dbReference>
<keyword evidence="11" id="KW-1185">Reference proteome</keyword>
<feature type="transmembrane region" description="Helical" evidence="8">
    <location>
        <begin position="272"/>
        <end position="291"/>
    </location>
</feature>
<dbReference type="GO" id="GO:0042910">
    <property type="term" value="F:xenobiotic transmembrane transporter activity"/>
    <property type="evidence" value="ECO:0007669"/>
    <property type="project" value="InterPro"/>
</dbReference>
<dbReference type="GO" id="GO:1990961">
    <property type="term" value="P:xenobiotic detoxification by transmembrane export across the plasma membrane"/>
    <property type="evidence" value="ECO:0007669"/>
    <property type="project" value="InterPro"/>
</dbReference>
<sequence>MNLTILILGLLTAFGPLSIDMYLPALPGIAKDFAVPLASVQLSLASFLVGIALGQIFYGPITDRWGRKKPLYVGLITYALASFACASTFDVNGLIFYRFMQALGACAGMVITRAMVRDLYQSHESAKVFSLLMLIMGVAPILAPVMGGILTTAFGWRSIFWILTVISLMALFCVYKFLPETHKPDVKYGVKDIFRNYIGIFKDKNFTGYTLSMSLVYAGMFAYITGSPFVFIDHYGLTPAQYAWVFGANACGLITFSQINGRILRKHPPEKILVRALPFVTIFGVMILIVGLTNGPIWAMCGCLFLIISNMGLIAPNTSACALAHQKKHAGSASALMGTIQFAVAGIISSLVSHFHNGTILTMTAIMCICGVLSYLAYLLLVKRRAL</sequence>
<organism evidence="10 11">
    <name type="scientific">Peredibacter starrii</name>
    <dbReference type="NCBI Taxonomy" id="28202"/>
    <lineage>
        <taxon>Bacteria</taxon>
        <taxon>Pseudomonadati</taxon>
        <taxon>Bdellovibrionota</taxon>
        <taxon>Bacteriovoracia</taxon>
        <taxon>Bacteriovoracales</taxon>
        <taxon>Bacteriovoracaceae</taxon>
        <taxon>Peredibacter</taxon>
    </lineage>
</organism>
<feature type="transmembrane region" description="Helical" evidence="8">
    <location>
        <begin position="206"/>
        <end position="230"/>
    </location>
</feature>
<evidence type="ECO:0000256" key="8">
    <source>
        <dbReference type="SAM" id="Phobius"/>
    </source>
</evidence>
<dbReference type="PANTHER" id="PTHR23502">
    <property type="entry name" value="MAJOR FACILITATOR SUPERFAMILY"/>
    <property type="match status" value="1"/>
</dbReference>
<comment type="similarity">
    <text evidence="2">Belongs to the major facilitator superfamily. Bcr/CmlA family.</text>
</comment>
<dbReference type="SUPFAM" id="SSF103473">
    <property type="entry name" value="MFS general substrate transporter"/>
    <property type="match status" value="1"/>
</dbReference>
<evidence type="ECO:0000313" key="11">
    <source>
        <dbReference type="Proteomes" id="UP001324634"/>
    </source>
</evidence>
<reference evidence="10 11" key="1">
    <citation type="submission" date="2023-11" db="EMBL/GenBank/DDBJ databases">
        <title>Peredibacter starrii A3.12.</title>
        <authorList>
            <person name="Mitchell R.J."/>
        </authorList>
    </citation>
    <scope>NUCLEOTIDE SEQUENCE [LARGE SCALE GENOMIC DNA]</scope>
    <source>
        <strain evidence="10 11">A3.12</strain>
    </source>
</reference>
<dbReference type="CDD" id="cd17320">
    <property type="entry name" value="MFS_MdfA_MDR_like"/>
    <property type="match status" value="1"/>
</dbReference>
<feature type="transmembrane region" description="Helical" evidence="8">
    <location>
        <begin position="335"/>
        <end position="354"/>
    </location>
</feature>
<dbReference type="AlphaFoldDB" id="A0AAX4HLL4"/>
<keyword evidence="3" id="KW-0813">Transport</keyword>
<keyword evidence="6 8" id="KW-1133">Transmembrane helix</keyword>
<feature type="transmembrane region" description="Helical" evidence="8">
    <location>
        <begin position="70"/>
        <end position="89"/>
    </location>
</feature>
<keyword evidence="7 8" id="KW-0472">Membrane</keyword>
<dbReference type="InterPro" id="IPR020846">
    <property type="entry name" value="MFS_dom"/>
</dbReference>
<accession>A0AAX4HLL4</accession>
<dbReference type="NCBIfam" id="TIGR00710">
    <property type="entry name" value="efflux_Bcr_CflA"/>
    <property type="match status" value="1"/>
</dbReference>
<protein>
    <submittedName>
        <fullName evidence="10">Bcr/CflA family multidrug efflux MFS transporter</fullName>
    </submittedName>
</protein>
<dbReference type="InterPro" id="IPR011701">
    <property type="entry name" value="MFS"/>
</dbReference>
<evidence type="ECO:0000256" key="4">
    <source>
        <dbReference type="ARBA" id="ARBA00022475"/>
    </source>
</evidence>
<feature type="transmembrane region" description="Helical" evidence="8">
    <location>
        <begin position="159"/>
        <end position="178"/>
    </location>
</feature>
<gene>
    <name evidence="10" type="ORF">SOO65_15490</name>
</gene>
<feature type="transmembrane region" description="Helical" evidence="8">
    <location>
        <begin position="95"/>
        <end position="116"/>
    </location>
</feature>
<dbReference type="KEGG" id="psti:SOO65_15490"/>
<dbReference type="RefSeq" id="WP_321392202.1">
    <property type="nucleotide sequence ID" value="NZ_CP139487.1"/>
</dbReference>